<evidence type="ECO:0000256" key="2">
    <source>
        <dbReference type="ARBA" id="ARBA00022679"/>
    </source>
</evidence>
<reference evidence="6" key="1">
    <citation type="submission" date="2021-06" db="EMBL/GenBank/DDBJ databases">
        <authorList>
            <person name="Szabo G."/>
        </authorList>
    </citation>
    <scope>NUCLEOTIDE SEQUENCE</scope>
    <source>
        <strain evidence="6">MYVALT</strain>
    </source>
</reference>
<dbReference type="GO" id="GO:0009102">
    <property type="term" value="P:biotin biosynthetic process"/>
    <property type="evidence" value="ECO:0007669"/>
    <property type="project" value="UniProtKB-UniRule"/>
</dbReference>
<dbReference type="EMBL" id="OU343031">
    <property type="protein sequence ID" value="CAG7596386.1"/>
    <property type="molecule type" value="Genomic_DNA"/>
</dbReference>
<name>A0A916JR93_9BURK</name>
<evidence type="ECO:0000313" key="7">
    <source>
        <dbReference type="Proteomes" id="UP000693996"/>
    </source>
</evidence>
<evidence type="ECO:0000256" key="3">
    <source>
        <dbReference type="ARBA" id="ARBA00022691"/>
    </source>
</evidence>
<dbReference type="Proteomes" id="UP000693996">
    <property type="component" value="Chromosome"/>
</dbReference>
<keyword evidence="2 4" id="KW-0808">Transferase</keyword>
<evidence type="ECO:0000256" key="1">
    <source>
        <dbReference type="ARBA" id="ARBA00022603"/>
    </source>
</evidence>
<protein>
    <recommendedName>
        <fullName evidence="4">Malonyl-[acyl-carrier protein] O-methyltransferase</fullName>
        <shortName evidence="4">Malonyl-ACP O-methyltransferase</shortName>
        <ecNumber evidence="4">2.1.1.197</ecNumber>
    </recommendedName>
    <alternativeName>
        <fullName evidence="4">Biotin synthesis protein BioC</fullName>
    </alternativeName>
</protein>
<dbReference type="PANTHER" id="PTHR13090">
    <property type="entry name" value="ARGININE-HYDROXYLASE NDUFAF5, MITOCHONDRIAL"/>
    <property type="match status" value="1"/>
</dbReference>
<dbReference type="KEGG" id="vtr:MYVALT_G_00990"/>
<comment type="pathway">
    <text evidence="4">Cofactor biosynthesis; biotin biosynthesis.</text>
</comment>
<comment type="function">
    <text evidence="4">Converts the free carboxyl group of a malonyl-thioester to its methyl ester by transfer of a methyl group from S-adenosyl-L-methionine (SAM). It allows to synthesize pimeloyl-ACP via the fatty acid synthetic pathway.</text>
</comment>
<keyword evidence="1 4" id="KW-0489">Methyltransferase</keyword>
<dbReference type="InterPro" id="IPR050602">
    <property type="entry name" value="Malonyl-ACP_OMT"/>
</dbReference>
<dbReference type="RefSeq" id="WP_216796379.1">
    <property type="nucleotide sequence ID" value="NZ_OU343031.1"/>
</dbReference>
<proteinExistence type="inferred from homology"/>
<keyword evidence="7" id="KW-1185">Reference proteome</keyword>
<comment type="similarity">
    <text evidence="4">Belongs to the methyltransferase superfamily.</text>
</comment>
<keyword evidence="4" id="KW-0093">Biotin biosynthesis</keyword>
<gene>
    <name evidence="4 6" type="primary">bioC</name>
    <name evidence="6" type="ORF">MYVALT_G_00990</name>
</gene>
<dbReference type="GO" id="GO:0032259">
    <property type="term" value="P:methylation"/>
    <property type="evidence" value="ECO:0007669"/>
    <property type="project" value="UniProtKB-KW"/>
</dbReference>
<dbReference type="InterPro" id="IPR011814">
    <property type="entry name" value="BioC"/>
</dbReference>
<dbReference type="CDD" id="cd02440">
    <property type="entry name" value="AdoMet_MTases"/>
    <property type="match status" value="1"/>
</dbReference>
<comment type="catalytic activity">
    <reaction evidence="4">
        <text>malonyl-[ACP] + S-adenosyl-L-methionine = malonyl-[ACP] methyl ester + S-adenosyl-L-homocysteine</text>
        <dbReference type="Rhea" id="RHEA:17105"/>
        <dbReference type="Rhea" id="RHEA-COMP:9623"/>
        <dbReference type="Rhea" id="RHEA-COMP:9954"/>
        <dbReference type="ChEBI" id="CHEBI:57856"/>
        <dbReference type="ChEBI" id="CHEBI:59789"/>
        <dbReference type="ChEBI" id="CHEBI:78449"/>
        <dbReference type="ChEBI" id="CHEBI:78845"/>
        <dbReference type="EC" id="2.1.1.197"/>
    </reaction>
</comment>
<evidence type="ECO:0000256" key="4">
    <source>
        <dbReference type="HAMAP-Rule" id="MF_00835"/>
    </source>
</evidence>
<dbReference type="GO" id="GO:0102130">
    <property type="term" value="F:malonyl-CoA methyltransferase activity"/>
    <property type="evidence" value="ECO:0007669"/>
    <property type="project" value="UniProtKB-EC"/>
</dbReference>
<dbReference type="HAMAP" id="MF_00835">
    <property type="entry name" value="BioC"/>
    <property type="match status" value="1"/>
</dbReference>
<keyword evidence="3 4" id="KW-0949">S-adenosyl-L-methionine</keyword>
<evidence type="ECO:0000259" key="5">
    <source>
        <dbReference type="Pfam" id="PF08241"/>
    </source>
</evidence>
<dbReference type="InterPro" id="IPR013216">
    <property type="entry name" value="Methyltransf_11"/>
</dbReference>
<dbReference type="Pfam" id="PF08241">
    <property type="entry name" value="Methyltransf_11"/>
    <property type="match status" value="1"/>
</dbReference>
<dbReference type="AlphaFoldDB" id="A0A916JR93"/>
<accession>A0A916JR93</accession>
<feature type="domain" description="Methyltransferase type 11" evidence="5">
    <location>
        <begin position="66"/>
        <end position="182"/>
    </location>
</feature>
<sequence>MSINHDYTVEKNTDLHVERTRKLRQLRQVFDRHAAQCQDVAFLPREIARRMHERLRYIKPQPAYVLDAGCGAGEDINILRTLYSKATIYGVDLSHAMLHARHSLGRCSLSSWRRFLPAVLHNLALGRIQQRNCIQADFSSLPFKSEYFNLLWSNLALQWHECPDLVFLEWQRVLKTGGMLIFSTLGPDTLRELRSARAAADSGNSPTNVHKFIDMHDYGDMLAASGFEIPVIDMDILTITYSSPHMLLADVRLWGTIPQQHIRRGHVLHSSISRSIYHRLIDALEVQRRPDGMIPLTFEVLYGYARKAVGHITPEGYNIIRVDDIGHKLHDIPIKPS</sequence>
<organism evidence="6 7">
    <name type="scientific">Candidatus Vallotiella hemipterorum</name>
    <dbReference type="NCBI Taxonomy" id="1177213"/>
    <lineage>
        <taxon>Bacteria</taxon>
        <taxon>Pseudomonadati</taxon>
        <taxon>Pseudomonadota</taxon>
        <taxon>Betaproteobacteria</taxon>
        <taxon>Burkholderiales</taxon>
        <taxon>Burkholderiaceae</taxon>
        <taxon>Candidatus Vallotiella</taxon>
    </lineage>
</organism>
<dbReference type="PANTHER" id="PTHR13090:SF1">
    <property type="entry name" value="ARGININE-HYDROXYLASE NDUFAF5, MITOCHONDRIAL"/>
    <property type="match status" value="1"/>
</dbReference>
<dbReference type="GO" id="GO:0008757">
    <property type="term" value="F:S-adenosylmethionine-dependent methyltransferase activity"/>
    <property type="evidence" value="ECO:0007669"/>
    <property type="project" value="InterPro"/>
</dbReference>
<dbReference type="EC" id="2.1.1.197" evidence="4"/>
<evidence type="ECO:0000313" key="6">
    <source>
        <dbReference type="EMBL" id="CAG7596386.1"/>
    </source>
</evidence>
<dbReference type="GO" id="GO:0010340">
    <property type="term" value="F:carboxyl-O-methyltransferase activity"/>
    <property type="evidence" value="ECO:0007669"/>
    <property type="project" value="UniProtKB-UniRule"/>
</dbReference>